<dbReference type="PROSITE" id="PS51132">
    <property type="entry name" value="OLF"/>
    <property type="match status" value="1"/>
</dbReference>
<dbReference type="InterPro" id="IPR003112">
    <property type="entry name" value="Olfac-like_dom"/>
</dbReference>
<keyword evidence="2" id="KW-0964">Secreted</keyword>
<keyword evidence="6" id="KW-1185">Reference proteome</keyword>
<dbReference type="GO" id="GO:0005615">
    <property type="term" value="C:extracellular space"/>
    <property type="evidence" value="ECO:0007669"/>
    <property type="project" value="TreeGrafter"/>
</dbReference>
<proteinExistence type="predicted"/>
<feature type="region of interest" description="Disordered" evidence="4">
    <location>
        <begin position="332"/>
        <end position="370"/>
    </location>
</feature>
<sequence>MTELPAVFSAMGTGEAASLSGFGKPGTCQHKGIQSIKGPVLVKLNWKGKDFKAGSWGKDFALGTKLQDHYWVFPANKDHRTLETFRLYASYRKMMLYFPIKEFSLKGKNDQCENCGQGAGVIFYNGSFFYNCYDSRALCKMDPNAMQLLHKDLEDNDPASFNNMFSYKGVKYQDMDMAGDEKGLWMIYGSSKANGNMVIQQVDPNNLKVGRLWTTTQPKTEVTNSFMICGVLYATQRVNATHEEIFYYYDTNTAQEGNIHIFMEKALPTVQSLNYNPNDENLYMFNDAYLVYYNVTFKDHISVISRGGQVEATGKGQRSDSAGGHNVIKRQVQADASKQDQISDLASKGRSNASHKERYAVVHRDTMQDR</sequence>
<reference evidence="7" key="1">
    <citation type="submission" date="2025-08" db="UniProtKB">
        <authorList>
            <consortium name="RefSeq"/>
        </authorList>
    </citation>
    <scope>IDENTIFICATION</scope>
    <source>
        <tissue evidence="7">Blood</tissue>
    </source>
</reference>
<evidence type="ECO:0000313" key="6">
    <source>
        <dbReference type="Proteomes" id="UP001190640"/>
    </source>
</evidence>
<dbReference type="GeneID" id="129323554"/>
<feature type="domain" description="Olfactomedin-like" evidence="5">
    <location>
        <begin position="27"/>
        <end position="299"/>
    </location>
</feature>
<evidence type="ECO:0000256" key="2">
    <source>
        <dbReference type="ARBA" id="ARBA00022525"/>
    </source>
</evidence>
<comment type="subcellular location">
    <subcellularLocation>
        <location evidence="1">Secreted</location>
    </subcellularLocation>
</comment>
<feature type="compositionally biased region" description="Polar residues" evidence="4">
    <location>
        <begin position="334"/>
        <end position="352"/>
    </location>
</feature>
<comment type="caution">
    <text evidence="3">Lacks conserved residue(s) required for the propagation of feature annotation.</text>
</comment>
<evidence type="ECO:0000256" key="4">
    <source>
        <dbReference type="SAM" id="MobiDB-lite"/>
    </source>
</evidence>
<protein>
    <submittedName>
        <fullName evidence="7">Olfactomedin-like</fullName>
    </submittedName>
</protein>
<evidence type="ECO:0000313" key="7">
    <source>
        <dbReference type="RefSeq" id="XP_054826064.1"/>
    </source>
</evidence>
<dbReference type="GO" id="GO:0007165">
    <property type="term" value="P:signal transduction"/>
    <property type="evidence" value="ECO:0007669"/>
    <property type="project" value="TreeGrafter"/>
</dbReference>
<dbReference type="Proteomes" id="UP001190640">
    <property type="component" value="Chromosome 2"/>
</dbReference>
<evidence type="ECO:0000256" key="1">
    <source>
        <dbReference type="ARBA" id="ARBA00004613"/>
    </source>
</evidence>
<accession>A0AA97IUY7</accession>
<dbReference type="InterPro" id="IPR050605">
    <property type="entry name" value="Olfactomedin-like_domain"/>
</dbReference>
<gene>
    <name evidence="7" type="primary">LOC129323554</name>
</gene>
<dbReference type="RefSeq" id="XP_054826064.1">
    <property type="nucleotide sequence ID" value="XM_054970089.1"/>
</dbReference>
<dbReference type="PANTHER" id="PTHR23192:SF7">
    <property type="entry name" value="OLFACTOMEDIN-4"/>
    <property type="match status" value="1"/>
</dbReference>
<dbReference type="KEGG" id="emc:129323554"/>
<evidence type="ECO:0000259" key="5">
    <source>
        <dbReference type="PROSITE" id="PS51132"/>
    </source>
</evidence>
<organism evidence="6 7">
    <name type="scientific">Eublepharis macularius</name>
    <name type="common">Leopard gecko</name>
    <name type="synonym">Cyrtodactylus macularius</name>
    <dbReference type="NCBI Taxonomy" id="481883"/>
    <lineage>
        <taxon>Eukaryota</taxon>
        <taxon>Metazoa</taxon>
        <taxon>Chordata</taxon>
        <taxon>Craniata</taxon>
        <taxon>Vertebrata</taxon>
        <taxon>Euteleostomi</taxon>
        <taxon>Lepidosauria</taxon>
        <taxon>Squamata</taxon>
        <taxon>Bifurcata</taxon>
        <taxon>Gekkota</taxon>
        <taxon>Eublepharidae</taxon>
        <taxon>Eublepharinae</taxon>
        <taxon>Eublepharis</taxon>
    </lineage>
</organism>
<name>A0AA97IUY7_EUBMA</name>
<dbReference type="PANTHER" id="PTHR23192">
    <property type="entry name" value="OLFACTOMEDIN-RELATED"/>
    <property type="match status" value="1"/>
</dbReference>
<dbReference type="Pfam" id="PF02191">
    <property type="entry name" value="OLF"/>
    <property type="match status" value="1"/>
</dbReference>
<dbReference type="SMART" id="SM00284">
    <property type="entry name" value="OLF"/>
    <property type="match status" value="1"/>
</dbReference>
<dbReference type="AlphaFoldDB" id="A0AA97IUY7"/>
<evidence type="ECO:0000256" key="3">
    <source>
        <dbReference type="PROSITE-ProRule" id="PRU00446"/>
    </source>
</evidence>
<feature type="compositionally biased region" description="Basic and acidic residues" evidence="4">
    <location>
        <begin position="354"/>
        <end position="370"/>
    </location>
</feature>